<evidence type="ECO:0000259" key="25">
    <source>
        <dbReference type="PROSITE" id="PS50109"/>
    </source>
</evidence>
<keyword evidence="10" id="KW-0547">Nucleotide-binding</keyword>
<dbReference type="PRINTS" id="PR00344">
    <property type="entry name" value="BCTRLSENSOR"/>
</dbReference>
<keyword evidence="7" id="KW-0597">Phosphoprotein</keyword>
<evidence type="ECO:0000256" key="22">
    <source>
        <dbReference type="ARBA" id="ARBA00041776"/>
    </source>
</evidence>
<dbReference type="SMART" id="SM00388">
    <property type="entry name" value="HisKA"/>
    <property type="match status" value="1"/>
</dbReference>
<comment type="caution">
    <text evidence="27">The sequence shown here is derived from an EMBL/GenBank/DDBJ whole genome shotgun (WGS) entry which is preliminary data.</text>
</comment>
<dbReference type="InterPro" id="IPR005467">
    <property type="entry name" value="His_kinase_dom"/>
</dbReference>
<accession>A0ABP9WGT5</accession>
<evidence type="ECO:0000256" key="15">
    <source>
        <dbReference type="ARBA" id="ARBA00022912"/>
    </source>
</evidence>
<evidence type="ECO:0000313" key="28">
    <source>
        <dbReference type="Proteomes" id="UP001426770"/>
    </source>
</evidence>
<dbReference type="CDD" id="cd06225">
    <property type="entry name" value="HAMP"/>
    <property type="match status" value="1"/>
</dbReference>
<keyword evidence="12" id="KW-0378">Hydrolase</keyword>
<evidence type="ECO:0000256" key="8">
    <source>
        <dbReference type="ARBA" id="ARBA00022679"/>
    </source>
</evidence>
<keyword evidence="18" id="KW-0346">Stress response</keyword>
<evidence type="ECO:0000256" key="24">
    <source>
        <dbReference type="SAM" id="Phobius"/>
    </source>
</evidence>
<gene>
    <name evidence="27" type="primary">sasA_1</name>
    <name evidence="27" type="ORF">Lsed01_00231</name>
</gene>
<dbReference type="SMART" id="SM00304">
    <property type="entry name" value="HAMP"/>
    <property type="match status" value="1"/>
</dbReference>
<keyword evidence="13" id="KW-0067">ATP-binding</keyword>
<dbReference type="Gene3D" id="1.10.287.130">
    <property type="match status" value="1"/>
</dbReference>
<dbReference type="SUPFAM" id="SSF55874">
    <property type="entry name" value="ATPase domain of HSP90 chaperone/DNA topoisomerase II/histidine kinase"/>
    <property type="match status" value="1"/>
</dbReference>
<keyword evidence="16 24" id="KW-1133">Transmembrane helix</keyword>
<dbReference type="InterPro" id="IPR003594">
    <property type="entry name" value="HATPase_dom"/>
</dbReference>
<evidence type="ECO:0000256" key="7">
    <source>
        <dbReference type="ARBA" id="ARBA00022553"/>
    </source>
</evidence>
<dbReference type="InterPro" id="IPR004358">
    <property type="entry name" value="Sig_transdc_His_kin-like_C"/>
</dbReference>
<comment type="cofactor">
    <cofactor evidence="3">
        <name>Mg(2+)</name>
        <dbReference type="ChEBI" id="CHEBI:18420"/>
    </cofactor>
</comment>
<keyword evidence="6" id="KW-1003">Cell membrane</keyword>
<organism evidence="27 28">
    <name type="scientific">Demequina sediminis</name>
    <dbReference type="NCBI Taxonomy" id="1930058"/>
    <lineage>
        <taxon>Bacteria</taxon>
        <taxon>Bacillati</taxon>
        <taxon>Actinomycetota</taxon>
        <taxon>Actinomycetes</taxon>
        <taxon>Micrococcales</taxon>
        <taxon>Demequinaceae</taxon>
        <taxon>Demequina</taxon>
    </lineage>
</organism>
<protein>
    <recommendedName>
        <fullName evidence="21">Signal transduction histidine-protein kinase/phosphatase MprB</fullName>
        <ecNumber evidence="5">2.7.13.3</ecNumber>
    </recommendedName>
    <alternativeName>
        <fullName evidence="22">Mycobacterial persistence regulator B</fullName>
    </alternativeName>
</protein>
<keyword evidence="17" id="KW-0902">Two-component regulatory system</keyword>
<feature type="region of interest" description="Disordered" evidence="23">
    <location>
        <begin position="1"/>
        <end position="24"/>
    </location>
</feature>
<dbReference type="PANTHER" id="PTHR44936:SF9">
    <property type="entry name" value="SENSOR PROTEIN CREC"/>
    <property type="match status" value="1"/>
</dbReference>
<comment type="catalytic activity">
    <reaction evidence="1">
        <text>ATP + protein L-histidine = ADP + protein N-phospho-L-histidine.</text>
        <dbReference type="EC" id="2.7.13.3"/>
    </reaction>
</comment>
<keyword evidence="19" id="KW-0843">Virulence</keyword>
<dbReference type="Pfam" id="PF00672">
    <property type="entry name" value="HAMP"/>
    <property type="match status" value="1"/>
</dbReference>
<dbReference type="InterPro" id="IPR003660">
    <property type="entry name" value="HAMP_dom"/>
</dbReference>
<evidence type="ECO:0000256" key="12">
    <source>
        <dbReference type="ARBA" id="ARBA00022801"/>
    </source>
</evidence>
<comment type="cofactor">
    <cofactor evidence="2">
        <name>Mn(2+)</name>
        <dbReference type="ChEBI" id="CHEBI:29035"/>
    </cofactor>
</comment>
<proteinExistence type="predicted"/>
<name>A0ABP9WGT5_9MICO</name>
<dbReference type="PROSITE" id="PS50109">
    <property type="entry name" value="HIS_KIN"/>
    <property type="match status" value="1"/>
</dbReference>
<evidence type="ECO:0000256" key="17">
    <source>
        <dbReference type="ARBA" id="ARBA00023012"/>
    </source>
</evidence>
<keyword evidence="8" id="KW-0808">Transferase</keyword>
<evidence type="ECO:0000256" key="11">
    <source>
        <dbReference type="ARBA" id="ARBA00022777"/>
    </source>
</evidence>
<dbReference type="Proteomes" id="UP001426770">
    <property type="component" value="Unassembled WGS sequence"/>
</dbReference>
<dbReference type="PROSITE" id="PS50885">
    <property type="entry name" value="HAMP"/>
    <property type="match status" value="1"/>
</dbReference>
<sequence length="517" mass="55019">MSTDPSPASDDAAARPMHDTAPRASRRGLTVRTWILAAVFGLSALALLTAGVTVARLQELRVETRIDDDLRSSAEEFRLLSSEGVDPETGEAFTSPADLVRTAMARIIPGRNEGVVGVVGGEIAYTARGADVALEDDPALVAALGPLVTGDATSFTTVETPVTTYRVAAIPVRTAADGSLAEGPDDSSPPADSVAALVFAYDLTAERADFGEVFRSYALVAAASLVVVTVVGWLVAGQLLRPIRVLAASARRIGREDLSERIPVRGNDDLADMTRSVNEMLERLDDAFDAQRQLIDDVNHELRTPLTVVRGHLELMDAEDPDDAREVRALALDEVARMNRVIDDLTTLATAERPDFVRAEPIELGALTDEIFDKAVALGERQWRLEQRAEGVAEADRQRLTQALLQLAANAVKFSPAGSRISLGSRIEGSRAVLWVADEGPGVAPEDRERVFERFARVGDRSAPGSGLGLAIVAAIAHAHEGRARCGGAPGGGALFTIEIPRARAHTDTPTTAEEAP</sequence>
<keyword evidence="14" id="KW-0460">Magnesium</keyword>
<evidence type="ECO:0000256" key="10">
    <source>
        <dbReference type="ARBA" id="ARBA00022741"/>
    </source>
</evidence>
<dbReference type="SMART" id="SM00387">
    <property type="entry name" value="HATPase_c"/>
    <property type="match status" value="1"/>
</dbReference>
<keyword evidence="11" id="KW-0418">Kinase</keyword>
<dbReference type="CDD" id="cd00075">
    <property type="entry name" value="HATPase"/>
    <property type="match status" value="1"/>
</dbReference>
<dbReference type="PANTHER" id="PTHR44936">
    <property type="entry name" value="SENSOR PROTEIN CREC"/>
    <property type="match status" value="1"/>
</dbReference>
<evidence type="ECO:0000256" key="19">
    <source>
        <dbReference type="ARBA" id="ARBA00023026"/>
    </source>
</evidence>
<feature type="transmembrane region" description="Helical" evidence="24">
    <location>
        <begin position="34"/>
        <end position="55"/>
    </location>
</feature>
<dbReference type="InterPro" id="IPR036097">
    <property type="entry name" value="HisK_dim/P_sf"/>
</dbReference>
<evidence type="ECO:0000256" key="18">
    <source>
        <dbReference type="ARBA" id="ARBA00023016"/>
    </source>
</evidence>
<dbReference type="RefSeq" id="WP_286215870.1">
    <property type="nucleotide sequence ID" value="NZ_AP027736.1"/>
</dbReference>
<dbReference type="Gene3D" id="6.10.340.10">
    <property type="match status" value="1"/>
</dbReference>
<feature type="compositionally biased region" description="Basic and acidic residues" evidence="23">
    <location>
        <begin position="12"/>
        <end position="21"/>
    </location>
</feature>
<dbReference type="SUPFAM" id="SSF158472">
    <property type="entry name" value="HAMP domain-like"/>
    <property type="match status" value="1"/>
</dbReference>
<dbReference type="EMBL" id="BAABRR010000001">
    <property type="protein sequence ID" value="GAA5517816.1"/>
    <property type="molecule type" value="Genomic_DNA"/>
</dbReference>
<dbReference type="CDD" id="cd00082">
    <property type="entry name" value="HisKA"/>
    <property type="match status" value="1"/>
</dbReference>
<feature type="domain" description="Histidine kinase" evidence="25">
    <location>
        <begin position="297"/>
        <end position="504"/>
    </location>
</feature>
<evidence type="ECO:0000256" key="16">
    <source>
        <dbReference type="ARBA" id="ARBA00022989"/>
    </source>
</evidence>
<comment type="subcellular location">
    <subcellularLocation>
        <location evidence="4">Cell membrane</location>
        <topology evidence="4">Multi-pass membrane protein</topology>
    </subcellularLocation>
</comment>
<feature type="compositionally biased region" description="Low complexity" evidence="23">
    <location>
        <begin position="1"/>
        <end position="11"/>
    </location>
</feature>
<evidence type="ECO:0000256" key="21">
    <source>
        <dbReference type="ARBA" id="ARBA00040454"/>
    </source>
</evidence>
<evidence type="ECO:0000256" key="1">
    <source>
        <dbReference type="ARBA" id="ARBA00000085"/>
    </source>
</evidence>
<dbReference type="Pfam" id="PF00512">
    <property type="entry name" value="HisKA"/>
    <property type="match status" value="1"/>
</dbReference>
<evidence type="ECO:0000256" key="6">
    <source>
        <dbReference type="ARBA" id="ARBA00022475"/>
    </source>
</evidence>
<evidence type="ECO:0000256" key="9">
    <source>
        <dbReference type="ARBA" id="ARBA00022692"/>
    </source>
</evidence>
<evidence type="ECO:0000256" key="20">
    <source>
        <dbReference type="ARBA" id="ARBA00023211"/>
    </source>
</evidence>
<dbReference type="EC" id="2.7.13.3" evidence="5"/>
<evidence type="ECO:0000259" key="26">
    <source>
        <dbReference type="PROSITE" id="PS50885"/>
    </source>
</evidence>
<evidence type="ECO:0000256" key="23">
    <source>
        <dbReference type="SAM" id="MobiDB-lite"/>
    </source>
</evidence>
<keyword evidence="24" id="KW-0472">Membrane</keyword>
<dbReference type="InterPro" id="IPR050980">
    <property type="entry name" value="2C_sensor_his_kinase"/>
</dbReference>
<dbReference type="InterPro" id="IPR036890">
    <property type="entry name" value="HATPase_C_sf"/>
</dbReference>
<feature type="domain" description="HAMP" evidence="26">
    <location>
        <begin position="237"/>
        <end position="289"/>
    </location>
</feature>
<evidence type="ECO:0000256" key="14">
    <source>
        <dbReference type="ARBA" id="ARBA00022842"/>
    </source>
</evidence>
<keyword evidence="9 24" id="KW-0812">Transmembrane</keyword>
<evidence type="ECO:0000256" key="4">
    <source>
        <dbReference type="ARBA" id="ARBA00004651"/>
    </source>
</evidence>
<keyword evidence="15" id="KW-0904">Protein phosphatase</keyword>
<feature type="transmembrane region" description="Helical" evidence="24">
    <location>
        <begin position="217"/>
        <end position="236"/>
    </location>
</feature>
<dbReference type="SUPFAM" id="SSF47384">
    <property type="entry name" value="Homodimeric domain of signal transducing histidine kinase"/>
    <property type="match status" value="1"/>
</dbReference>
<keyword evidence="28" id="KW-1185">Reference proteome</keyword>
<dbReference type="Pfam" id="PF02518">
    <property type="entry name" value="HATPase_c"/>
    <property type="match status" value="1"/>
</dbReference>
<dbReference type="InterPro" id="IPR003661">
    <property type="entry name" value="HisK_dim/P_dom"/>
</dbReference>
<evidence type="ECO:0000313" key="27">
    <source>
        <dbReference type="EMBL" id="GAA5517816.1"/>
    </source>
</evidence>
<reference evidence="27 28" key="1">
    <citation type="submission" date="2024-02" db="EMBL/GenBank/DDBJ databases">
        <title>Lysinimicrobium sediminis NBRC 112286.</title>
        <authorList>
            <person name="Ichikawa N."/>
            <person name="Katano-Makiyama Y."/>
            <person name="Hidaka K."/>
        </authorList>
    </citation>
    <scope>NUCLEOTIDE SEQUENCE [LARGE SCALE GENOMIC DNA]</scope>
    <source>
        <strain evidence="27 28">NBRC 112286</strain>
    </source>
</reference>
<evidence type="ECO:0000256" key="3">
    <source>
        <dbReference type="ARBA" id="ARBA00001946"/>
    </source>
</evidence>
<evidence type="ECO:0000256" key="2">
    <source>
        <dbReference type="ARBA" id="ARBA00001936"/>
    </source>
</evidence>
<evidence type="ECO:0000256" key="13">
    <source>
        <dbReference type="ARBA" id="ARBA00022840"/>
    </source>
</evidence>
<keyword evidence="20" id="KW-0464">Manganese</keyword>
<dbReference type="Gene3D" id="3.30.565.10">
    <property type="entry name" value="Histidine kinase-like ATPase, C-terminal domain"/>
    <property type="match status" value="1"/>
</dbReference>
<evidence type="ECO:0000256" key="5">
    <source>
        <dbReference type="ARBA" id="ARBA00012438"/>
    </source>
</evidence>